<reference evidence="1 2" key="1">
    <citation type="submission" date="2018-06" db="EMBL/GenBank/DDBJ databases">
        <title>Sphaerisporangium craniellae sp. nov., isolated from a marine sponge in the South China Sea.</title>
        <authorList>
            <person name="Li L."/>
        </authorList>
    </citation>
    <scope>NUCLEOTIDE SEQUENCE [LARGE SCALE GENOMIC DNA]</scope>
    <source>
        <strain evidence="1 2">LHW63015</strain>
    </source>
</reference>
<dbReference type="AlphaFoldDB" id="A0A366LV29"/>
<comment type="caution">
    <text evidence="1">The sequence shown here is derived from an EMBL/GenBank/DDBJ whole genome shotgun (WGS) entry which is preliminary data.</text>
</comment>
<evidence type="ECO:0000313" key="1">
    <source>
        <dbReference type="EMBL" id="RBQ17806.1"/>
    </source>
</evidence>
<dbReference type="EMBL" id="QMEY01000010">
    <property type="protein sequence ID" value="RBQ17806.1"/>
    <property type="molecule type" value="Genomic_DNA"/>
</dbReference>
<dbReference type="GO" id="GO:0016301">
    <property type="term" value="F:kinase activity"/>
    <property type="evidence" value="ECO:0007669"/>
    <property type="project" value="UniProtKB-KW"/>
</dbReference>
<keyword evidence="1" id="KW-0808">Transferase</keyword>
<gene>
    <name evidence="1" type="ORF">DP939_23390</name>
</gene>
<accession>A0A366LV29</accession>
<protein>
    <submittedName>
        <fullName evidence="1">Kinase</fullName>
    </submittedName>
</protein>
<evidence type="ECO:0000313" key="2">
    <source>
        <dbReference type="Proteomes" id="UP000253303"/>
    </source>
</evidence>
<sequence>MPGIILYGPPAAGKDTITAELERLDKRYRAFSRLKSGYGRTRGYRMTSDEAIAELRRRGDVIWENRRYEAVYVVDRPGLLQSLQNGIPVVHLGQIEAVGSVTRAICDRWLVVYLWCPRDVAKARIVARGSTDVAARLSVWDATEPLARPDIALDTAKMPPQQAAQRIHAEACARII</sequence>
<dbReference type="Gene3D" id="3.40.50.300">
    <property type="entry name" value="P-loop containing nucleotide triphosphate hydrolases"/>
    <property type="match status" value="1"/>
</dbReference>
<organism evidence="1 2">
    <name type="scientific">Spongiactinospora rosea</name>
    <dbReference type="NCBI Taxonomy" id="2248750"/>
    <lineage>
        <taxon>Bacteria</taxon>
        <taxon>Bacillati</taxon>
        <taxon>Actinomycetota</taxon>
        <taxon>Actinomycetes</taxon>
        <taxon>Streptosporangiales</taxon>
        <taxon>Streptosporangiaceae</taxon>
        <taxon>Spongiactinospora</taxon>
    </lineage>
</organism>
<dbReference type="Proteomes" id="UP000253303">
    <property type="component" value="Unassembled WGS sequence"/>
</dbReference>
<dbReference type="SUPFAM" id="SSF52540">
    <property type="entry name" value="P-loop containing nucleoside triphosphate hydrolases"/>
    <property type="match status" value="1"/>
</dbReference>
<keyword evidence="2" id="KW-1185">Reference proteome</keyword>
<name>A0A366LV29_9ACTN</name>
<dbReference type="InterPro" id="IPR027417">
    <property type="entry name" value="P-loop_NTPase"/>
</dbReference>
<proteinExistence type="predicted"/>
<keyword evidence="1" id="KW-0418">Kinase</keyword>